<keyword evidence="2" id="KW-0732">Signal</keyword>
<feature type="chain" id="PRO_5046960844" description="DUF2946 domain-containing protein" evidence="2">
    <location>
        <begin position="21"/>
        <end position="115"/>
    </location>
</feature>
<dbReference type="EMBL" id="CP123584">
    <property type="protein sequence ID" value="WZK88615.1"/>
    <property type="molecule type" value="Genomic_DNA"/>
</dbReference>
<name>A0ABZ2XR82_9RHOB</name>
<proteinExistence type="predicted"/>
<protein>
    <recommendedName>
        <fullName evidence="5">DUF2946 domain-containing protein</fullName>
    </recommendedName>
</protein>
<accession>A0ABZ2XR82</accession>
<sequence>MSLVVLVLLTGLGNTAHAWANECVAGHCDTHMHLQSAPDHAESAEQLNDAEATDPNGGSDPSKSAECGALQCAALMVLPQAFANVAVRLDAALVWQQARSWTPARLATPTRPPNA</sequence>
<dbReference type="RefSeq" id="WP_406646059.1">
    <property type="nucleotide sequence ID" value="NZ_CP123584.1"/>
</dbReference>
<gene>
    <name evidence="3" type="ORF">QEZ52_18735</name>
</gene>
<organism evidence="3 4">
    <name type="scientific">Aliisedimentitalea scapharcae</name>
    <dbReference type="NCBI Taxonomy" id="1524259"/>
    <lineage>
        <taxon>Bacteria</taxon>
        <taxon>Pseudomonadati</taxon>
        <taxon>Pseudomonadota</taxon>
        <taxon>Alphaproteobacteria</taxon>
        <taxon>Rhodobacterales</taxon>
        <taxon>Roseobacteraceae</taxon>
        <taxon>Aliisedimentitalea</taxon>
    </lineage>
</organism>
<evidence type="ECO:0008006" key="5">
    <source>
        <dbReference type="Google" id="ProtNLM"/>
    </source>
</evidence>
<evidence type="ECO:0000256" key="1">
    <source>
        <dbReference type="SAM" id="MobiDB-lite"/>
    </source>
</evidence>
<feature type="region of interest" description="Disordered" evidence="1">
    <location>
        <begin position="35"/>
        <end position="65"/>
    </location>
</feature>
<evidence type="ECO:0000313" key="3">
    <source>
        <dbReference type="EMBL" id="WZK88615.1"/>
    </source>
</evidence>
<evidence type="ECO:0000313" key="4">
    <source>
        <dbReference type="Proteomes" id="UP001623232"/>
    </source>
</evidence>
<evidence type="ECO:0000256" key="2">
    <source>
        <dbReference type="SAM" id="SignalP"/>
    </source>
</evidence>
<feature type="signal peptide" evidence="2">
    <location>
        <begin position="1"/>
        <end position="20"/>
    </location>
</feature>
<reference evidence="3 4" key="1">
    <citation type="submission" date="2023-04" db="EMBL/GenBank/DDBJ databases">
        <title>Complete genome sequence of Alisedimentitalea scapharcae.</title>
        <authorList>
            <person name="Rong J.-C."/>
            <person name="Yi M.-L."/>
            <person name="Zhao Q."/>
        </authorList>
    </citation>
    <scope>NUCLEOTIDE SEQUENCE [LARGE SCALE GENOMIC DNA]</scope>
    <source>
        <strain evidence="3 4">KCTC 42119</strain>
    </source>
</reference>
<dbReference type="Proteomes" id="UP001623232">
    <property type="component" value="Chromosome"/>
</dbReference>
<keyword evidence="4" id="KW-1185">Reference proteome</keyword>